<organism evidence="1 2">
    <name type="scientific">Brassica cretica</name>
    <name type="common">Mustard</name>
    <dbReference type="NCBI Taxonomy" id="69181"/>
    <lineage>
        <taxon>Eukaryota</taxon>
        <taxon>Viridiplantae</taxon>
        <taxon>Streptophyta</taxon>
        <taxon>Embryophyta</taxon>
        <taxon>Tracheophyta</taxon>
        <taxon>Spermatophyta</taxon>
        <taxon>Magnoliopsida</taxon>
        <taxon>eudicotyledons</taxon>
        <taxon>Gunneridae</taxon>
        <taxon>Pentapetalae</taxon>
        <taxon>rosids</taxon>
        <taxon>malvids</taxon>
        <taxon>Brassicales</taxon>
        <taxon>Brassicaceae</taxon>
        <taxon>Brassiceae</taxon>
        <taxon>Brassica</taxon>
    </lineage>
</organism>
<evidence type="ECO:0000313" key="1">
    <source>
        <dbReference type="EMBL" id="KAF3513840.1"/>
    </source>
</evidence>
<dbReference type="AlphaFoldDB" id="A0A8S9PFE0"/>
<dbReference type="Proteomes" id="UP000712600">
    <property type="component" value="Unassembled WGS sequence"/>
</dbReference>
<comment type="caution">
    <text evidence="1">The sequence shown here is derived from an EMBL/GenBank/DDBJ whole genome shotgun (WGS) entry which is preliminary data.</text>
</comment>
<gene>
    <name evidence="1" type="ORF">F2Q69_00001279</name>
</gene>
<sequence length="69" mass="7777">MSWRLENGSQTAVYLPLSSSPFGFAVVKPLRFLRIFGLRFRVSSSSLVYELRLSPAVLVFISGKEKNLL</sequence>
<protein>
    <submittedName>
        <fullName evidence="1">Uncharacterized protein</fullName>
    </submittedName>
</protein>
<dbReference type="EMBL" id="QGKX02001521">
    <property type="protein sequence ID" value="KAF3513840.1"/>
    <property type="molecule type" value="Genomic_DNA"/>
</dbReference>
<reference evidence="1" key="1">
    <citation type="submission" date="2019-12" db="EMBL/GenBank/DDBJ databases">
        <title>Genome sequencing and annotation of Brassica cretica.</title>
        <authorList>
            <person name="Studholme D.J."/>
            <person name="Sarris P."/>
        </authorList>
    </citation>
    <scope>NUCLEOTIDE SEQUENCE</scope>
    <source>
        <strain evidence="1">PFS-109/04</strain>
        <tissue evidence="1">Leaf</tissue>
    </source>
</reference>
<accession>A0A8S9PFE0</accession>
<name>A0A8S9PFE0_BRACR</name>
<evidence type="ECO:0000313" key="2">
    <source>
        <dbReference type="Proteomes" id="UP000712600"/>
    </source>
</evidence>
<proteinExistence type="predicted"/>